<proteinExistence type="predicted"/>
<accession>A0A6G1PKK5</accession>
<keyword evidence="2" id="KW-1185">Reference proteome</keyword>
<dbReference type="AlphaFoldDB" id="A0A6G1PKK5"/>
<dbReference type="EMBL" id="CM015717">
    <property type="protein sequence ID" value="KAF3690518.1"/>
    <property type="molecule type" value="Genomic_DNA"/>
</dbReference>
<reference evidence="2" key="2">
    <citation type="submission" date="2019-02" db="EMBL/GenBank/DDBJ databases">
        <title>Opniocepnalus argus Var Kimnra genome.</title>
        <authorList>
            <person name="Zhou C."/>
            <person name="Xiao S."/>
        </authorList>
    </citation>
    <scope>NUCLEOTIDE SEQUENCE [LARGE SCALE GENOMIC DNA]</scope>
</reference>
<protein>
    <submittedName>
        <fullName evidence="1">Uncharacterized protein</fullName>
    </submittedName>
</protein>
<evidence type="ECO:0000313" key="2">
    <source>
        <dbReference type="Proteomes" id="UP000503349"/>
    </source>
</evidence>
<dbReference type="Proteomes" id="UP000503349">
    <property type="component" value="Chromosome 6"/>
</dbReference>
<gene>
    <name evidence="1" type="ORF">EXN66_Car006191</name>
</gene>
<name>A0A6G1PKK5_CHAAH</name>
<organism evidence="1 2">
    <name type="scientific">Channa argus</name>
    <name type="common">Northern snakehead</name>
    <name type="synonym">Ophicephalus argus</name>
    <dbReference type="NCBI Taxonomy" id="215402"/>
    <lineage>
        <taxon>Eukaryota</taxon>
        <taxon>Metazoa</taxon>
        <taxon>Chordata</taxon>
        <taxon>Craniata</taxon>
        <taxon>Vertebrata</taxon>
        <taxon>Euteleostomi</taxon>
        <taxon>Actinopterygii</taxon>
        <taxon>Neopterygii</taxon>
        <taxon>Teleostei</taxon>
        <taxon>Neoteleostei</taxon>
        <taxon>Acanthomorphata</taxon>
        <taxon>Anabantaria</taxon>
        <taxon>Anabantiformes</taxon>
        <taxon>Channoidei</taxon>
        <taxon>Channidae</taxon>
        <taxon>Channa</taxon>
    </lineage>
</organism>
<evidence type="ECO:0000313" key="1">
    <source>
        <dbReference type="EMBL" id="KAF3690518.1"/>
    </source>
</evidence>
<sequence length="60" mass="6457">MKSGMQPTPLQPRRANLKLLLASCFTERALWNTPSSPLPLHLTQPVASGPTIQSVQAGFA</sequence>
<reference evidence="1 2" key="1">
    <citation type="submission" date="2019-02" db="EMBL/GenBank/DDBJ databases">
        <title>Opniocepnalus argus genome.</title>
        <authorList>
            <person name="Zhou C."/>
            <person name="Xiao S."/>
        </authorList>
    </citation>
    <scope>NUCLEOTIDE SEQUENCE [LARGE SCALE GENOMIC DNA]</scope>
    <source>
        <strain evidence="1">OARG1902GOOAL</strain>
        <tissue evidence="1">Muscle</tissue>
    </source>
</reference>